<evidence type="ECO:0000313" key="3">
    <source>
        <dbReference type="Proteomes" id="UP000308652"/>
    </source>
</evidence>
<organism evidence="2 3">
    <name type="scientific">Crucibulum laeve</name>
    <dbReference type="NCBI Taxonomy" id="68775"/>
    <lineage>
        <taxon>Eukaryota</taxon>
        <taxon>Fungi</taxon>
        <taxon>Dikarya</taxon>
        <taxon>Basidiomycota</taxon>
        <taxon>Agaricomycotina</taxon>
        <taxon>Agaricomycetes</taxon>
        <taxon>Agaricomycetidae</taxon>
        <taxon>Agaricales</taxon>
        <taxon>Agaricineae</taxon>
        <taxon>Nidulariaceae</taxon>
        <taxon>Crucibulum</taxon>
    </lineage>
</organism>
<evidence type="ECO:0000256" key="1">
    <source>
        <dbReference type="SAM" id="MobiDB-lite"/>
    </source>
</evidence>
<sequence length="405" mass="45460">MFSAFKSVVRSACSKFTKRSRSVLNVPIAILVSVSEESLVDGLDSRGLQASTETATTFDLDGPVQVPEVSSSATDSDDENDEYETYIFNPAPPATITSACNSDCDISIASDYGTIIRHRPYDAPWNDRVTCPREADCECCSFGDIESEYGGEWYNYSEWELAMEHDASIECDDELMRMFECHDCENDNEDVFECETYEDGETVVKDVHATCGVSIQFNWSDYQGCAAVVECEDGLASAFEYKSECESDAEENCFECETLECAEMELVKDVDVTSGVSSRFNWSGYQECVAVVEYGDESMSMFRYESECGSESESEDDWFVSKTEVKLMSHDECSAMFKVCFEDSPSAVPEIGSQCTWLDHVEHEAVQYELGYESGSEIDEEDERLECERKADSELAVTVQKGWIW</sequence>
<protein>
    <submittedName>
        <fullName evidence="2">Uncharacterized protein</fullName>
    </submittedName>
</protein>
<evidence type="ECO:0000313" key="2">
    <source>
        <dbReference type="EMBL" id="TFK37963.1"/>
    </source>
</evidence>
<name>A0A5C3LZW0_9AGAR</name>
<proteinExistence type="predicted"/>
<reference evidence="2 3" key="1">
    <citation type="journal article" date="2019" name="Nat. Ecol. Evol.">
        <title>Megaphylogeny resolves global patterns of mushroom evolution.</title>
        <authorList>
            <person name="Varga T."/>
            <person name="Krizsan K."/>
            <person name="Foldi C."/>
            <person name="Dima B."/>
            <person name="Sanchez-Garcia M."/>
            <person name="Sanchez-Ramirez S."/>
            <person name="Szollosi G.J."/>
            <person name="Szarkandi J.G."/>
            <person name="Papp V."/>
            <person name="Albert L."/>
            <person name="Andreopoulos W."/>
            <person name="Angelini C."/>
            <person name="Antonin V."/>
            <person name="Barry K.W."/>
            <person name="Bougher N.L."/>
            <person name="Buchanan P."/>
            <person name="Buyck B."/>
            <person name="Bense V."/>
            <person name="Catcheside P."/>
            <person name="Chovatia M."/>
            <person name="Cooper J."/>
            <person name="Damon W."/>
            <person name="Desjardin D."/>
            <person name="Finy P."/>
            <person name="Geml J."/>
            <person name="Haridas S."/>
            <person name="Hughes K."/>
            <person name="Justo A."/>
            <person name="Karasinski D."/>
            <person name="Kautmanova I."/>
            <person name="Kiss B."/>
            <person name="Kocsube S."/>
            <person name="Kotiranta H."/>
            <person name="LaButti K.M."/>
            <person name="Lechner B.E."/>
            <person name="Liimatainen K."/>
            <person name="Lipzen A."/>
            <person name="Lukacs Z."/>
            <person name="Mihaltcheva S."/>
            <person name="Morgado L.N."/>
            <person name="Niskanen T."/>
            <person name="Noordeloos M.E."/>
            <person name="Ohm R.A."/>
            <person name="Ortiz-Santana B."/>
            <person name="Ovrebo C."/>
            <person name="Racz N."/>
            <person name="Riley R."/>
            <person name="Savchenko A."/>
            <person name="Shiryaev A."/>
            <person name="Soop K."/>
            <person name="Spirin V."/>
            <person name="Szebenyi C."/>
            <person name="Tomsovsky M."/>
            <person name="Tulloss R.E."/>
            <person name="Uehling J."/>
            <person name="Grigoriev I.V."/>
            <person name="Vagvolgyi C."/>
            <person name="Papp T."/>
            <person name="Martin F.M."/>
            <person name="Miettinen O."/>
            <person name="Hibbett D.S."/>
            <person name="Nagy L.G."/>
        </authorList>
    </citation>
    <scope>NUCLEOTIDE SEQUENCE [LARGE SCALE GENOMIC DNA]</scope>
    <source>
        <strain evidence="2 3">CBS 166.37</strain>
    </source>
</reference>
<gene>
    <name evidence="2" type="ORF">BDQ12DRAFT_132127</name>
</gene>
<accession>A0A5C3LZW0</accession>
<feature type="region of interest" description="Disordered" evidence="1">
    <location>
        <begin position="54"/>
        <end position="80"/>
    </location>
</feature>
<keyword evidence="3" id="KW-1185">Reference proteome</keyword>
<dbReference type="Proteomes" id="UP000308652">
    <property type="component" value="Unassembled WGS sequence"/>
</dbReference>
<dbReference type="AlphaFoldDB" id="A0A5C3LZW0"/>
<dbReference type="EMBL" id="ML213605">
    <property type="protein sequence ID" value="TFK37963.1"/>
    <property type="molecule type" value="Genomic_DNA"/>
</dbReference>